<dbReference type="STRING" id="314278.NB231_15218"/>
<dbReference type="EMBL" id="AAOF01000001">
    <property type="protein sequence ID" value="EAR23182.1"/>
    <property type="molecule type" value="Genomic_DNA"/>
</dbReference>
<keyword evidence="1" id="KW-0472">Membrane</keyword>
<keyword evidence="1" id="KW-0812">Transmembrane</keyword>
<feature type="transmembrane region" description="Helical" evidence="1">
    <location>
        <begin position="234"/>
        <end position="253"/>
    </location>
</feature>
<evidence type="ECO:0000313" key="2">
    <source>
        <dbReference type="EMBL" id="EAR23182.1"/>
    </source>
</evidence>
<gene>
    <name evidence="2" type="ORF">NB231_15218</name>
</gene>
<dbReference type="RefSeq" id="WP_005004182.1">
    <property type="nucleotide sequence ID" value="NZ_CH672427.1"/>
</dbReference>
<feature type="transmembrane region" description="Helical" evidence="1">
    <location>
        <begin position="114"/>
        <end position="133"/>
    </location>
</feature>
<reference evidence="2 3" key="1">
    <citation type="submission" date="2006-02" db="EMBL/GenBank/DDBJ databases">
        <authorList>
            <person name="Waterbury J."/>
            <person name="Ferriera S."/>
            <person name="Johnson J."/>
            <person name="Kravitz S."/>
            <person name="Halpern A."/>
            <person name="Remington K."/>
            <person name="Beeson K."/>
            <person name="Tran B."/>
            <person name="Rogers Y.-H."/>
            <person name="Friedman R."/>
            <person name="Venter J.C."/>
        </authorList>
    </citation>
    <scope>NUCLEOTIDE SEQUENCE [LARGE SCALE GENOMIC DNA]</scope>
    <source>
        <strain evidence="2 3">Nb-231</strain>
    </source>
</reference>
<comment type="caution">
    <text evidence="2">The sequence shown here is derived from an EMBL/GenBank/DDBJ whole genome shotgun (WGS) entry which is preliminary data.</text>
</comment>
<dbReference type="HOGENOM" id="CLU_1093891_0_0_6"/>
<name>A4BLJ4_9GAMM</name>
<protein>
    <submittedName>
        <fullName evidence="2">Uncharacterized protein</fullName>
    </submittedName>
</protein>
<feature type="transmembrane region" description="Helical" evidence="1">
    <location>
        <begin position="193"/>
        <end position="213"/>
    </location>
</feature>
<accession>A4BLJ4</accession>
<evidence type="ECO:0000256" key="1">
    <source>
        <dbReference type="SAM" id="Phobius"/>
    </source>
</evidence>
<dbReference type="Proteomes" id="UP000003374">
    <property type="component" value="Unassembled WGS sequence"/>
</dbReference>
<feature type="transmembrane region" description="Helical" evidence="1">
    <location>
        <begin position="89"/>
        <end position="108"/>
    </location>
</feature>
<dbReference type="eggNOG" id="ENOG5032VW1">
    <property type="taxonomic scope" value="Bacteria"/>
</dbReference>
<feature type="transmembrane region" description="Helical" evidence="1">
    <location>
        <begin position="160"/>
        <end position="181"/>
    </location>
</feature>
<feature type="transmembrane region" description="Helical" evidence="1">
    <location>
        <begin position="38"/>
        <end position="58"/>
    </location>
</feature>
<dbReference type="AlphaFoldDB" id="A4BLJ4"/>
<sequence>MAEVGLSMLYWLAGLFLPLFPLSMGFNALLVRVRNGPLRAVLLLVWPQLGLSLAFAASNEVPDWVLIVALFTAALYAFRAIALREMGQWIGFLATSAWALLWPVLMSGAEASPIRLYALGFSVPLALLALLGARLESHFGAAYTGLYGGLAETLPRFSGVLVFVVLAVIAVPVFPGFFALFNTVVSTTAAAPSVALSLVVIWLLWSWAGVRLLQGLIIGPANGIEAPDLSAAALWSYTSAIVVLLISGLYFAGDLL</sequence>
<organism evidence="2 3">
    <name type="scientific">Nitrococcus mobilis Nb-231</name>
    <dbReference type="NCBI Taxonomy" id="314278"/>
    <lineage>
        <taxon>Bacteria</taxon>
        <taxon>Pseudomonadati</taxon>
        <taxon>Pseudomonadota</taxon>
        <taxon>Gammaproteobacteria</taxon>
        <taxon>Chromatiales</taxon>
        <taxon>Ectothiorhodospiraceae</taxon>
        <taxon>Nitrococcus</taxon>
    </lineage>
</organism>
<proteinExistence type="predicted"/>
<keyword evidence="1" id="KW-1133">Transmembrane helix</keyword>
<evidence type="ECO:0000313" key="3">
    <source>
        <dbReference type="Proteomes" id="UP000003374"/>
    </source>
</evidence>
<feature type="transmembrane region" description="Helical" evidence="1">
    <location>
        <begin position="6"/>
        <end position="31"/>
    </location>
</feature>
<keyword evidence="3" id="KW-1185">Reference proteome</keyword>
<feature type="transmembrane region" description="Helical" evidence="1">
    <location>
        <begin position="64"/>
        <end position="82"/>
    </location>
</feature>